<keyword evidence="2 4" id="KW-0863">Zinc-finger</keyword>
<dbReference type="GO" id="GO:0031431">
    <property type="term" value="C:Dbf4-dependent protein kinase complex"/>
    <property type="evidence" value="ECO:0007669"/>
    <property type="project" value="TreeGrafter"/>
</dbReference>
<feature type="compositionally biased region" description="Polar residues" evidence="5">
    <location>
        <begin position="572"/>
        <end position="585"/>
    </location>
</feature>
<dbReference type="PANTHER" id="PTHR15375">
    <property type="entry name" value="ACTIVATOR OF S-PHASE KINASE-RELATED"/>
    <property type="match status" value="1"/>
</dbReference>
<feature type="domain" description="DBF4-type" evidence="6">
    <location>
        <begin position="274"/>
        <end position="323"/>
    </location>
</feature>
<accession>A0A2U9CMI4</accession>
<dbReference type="Pfam" id="PF07535">
    <property type="entry name" value="zf-DBF"/>
    <property type="match status" value="1"/>
</dbReference>
<keyword evidence="3" id="KW-0862">Zinc</keyword>
<dbReference type="SMART" id="SM00586">
    <property type="entry name" value="ZnF_DBF"/>
    <property type="match status" value="1"/>
</dbReference>
<keyword evidence="8" id="KW-1185">Reference proteome</keyword>
<sequence>MHQQQCAEERGPLGKLCPGDKKLEGKTFYLDNVKKRSTALLLETISLLGGRIESFLHKDVNFVVTGTEEVVKGERCVVTKGKSKGTNEEAQHPSNQRESVLSSDKPQPGTPRPVACGSRGMALLEKAIRNNEQRQGSSVLASARSWGVKILYVDDVLLYLKQLTRERFSMKHKRPERTSTKQQVSPVIKAAALRTPYVKIEDSSRKYKPLHLQSMTFPALCYLGRFSPFESPPPPFEKQTDEGESKREKKKIISSIQDKSQTPLTFNPSPWRPRKKDTSYCECCHQPFTNLEEHLQSDQHRMFVLDPSNYSVVDQLVDEMLPGFNPSPSQPSEETLSRPTTPLPIQDVCELELLTDGETELAVQALRRQSSSFNTRISNRAGGPLSIGPASPSPGIPFPIPNPATPHADIQSSNPAVESQFPDIQPHTSSPSMPVLDVEPSAHISACQQPPHCPDTLCTTLDPYSLPPVLSPQVPSHIMELHNPYSEPPVLSPQQYTAEETMEGVIYEMDTTESLYESVSAVKVPSSIPLLSSVAVTTAEEVNESNQDGLLSFSRIVCSGSGLGCDKLDSCRSQSLPRQSDSRTAPNLKKRCRSASPESVRSKRKRTTVKFNYDCRWTEQGRKSTKLESDIMARTGGCVLFDKACCQIIQCCPHQEVSSTCMVETLDLKQALNTFFVPTVQNFTLAPSEVDILGHGSTPVATPSKTKTFNPPPQFPDEKVHSAFSSQDSQRSLSHSTSVCIESALIPDLAVLSPSSSDSDWDCDLLSRLGPTSATPLSPTEQSCELDKELLHKPCTWMHNSSYESRLHTALQPPTPAASLCGEERDPSVFSRTVVPIVEVQH</sequence>
<evidence type="ECO:0000313" key="8">
    <source>
        <dbReference type="Proteomes" id="UP000246464"/>
    </source>
</evidence>
<name>A0A2U9CMI4_SCOMX</name>
<dbReference type="InterPro" id="IPR006572">
    <property type="entry name" value="Znf_DBF"/>
</dbReference>
<proteinExistence type="predicted"/>
<evidence type="ECO:0000313" key="7">
    <source>
        <dbReference type="EMBL" id="AWP17748.1"/>
    </source>
</evidence>
<feature type="compositionally biased region" description="Polar residues" evidence="5">
    <location>
        <begin position="326"/>
        <end position="340"/>
    </location>
</feature>
<evidence type="ECO:0000256" key="5">
    <source>
        <dbReference type="SAM" id="MobiDB-lite"/>
    </source>
</evidence>
<evidence type="ECO:0000256" key="1">
    <source>
        <dbReference type="ARBA" id="ARBA00022723"/>
    </source>
</evidence>
<dbReference type="PANTHER" id="PTHR15375:SF24">
    <property type="entry name" value="PROTEIN DBF4 HOMOLOG B"/>
    <property type="match status" value="1"/>
</dbReference>
<dbReference type="InterPro" id="IPR051590">
    <property type="entry name" value="Replication_Regulatory_Kinase"/>
</dbReference>
<evidence type="ECO:0000256" key="4">
    <source>
        <dbReference type="PROSITE-ProRule" id="PRU00600"/>
    </source>
</evidence>
<dbReference type="EMBL" id="CP026260">
    <property type="protein sequence ID" value="AWP17748.1"/>
    <property type="molecule type" value="Genomic_DNA"/>
</dbReference>
<evidence type="ECO:0000256" key="3">
    <source>
        <dbReference type="ARBA" id="ARBA00022833"/>
    </source>
</evidence>
<dbReference type="GO" id="GO:0010571">
    <property type="term" value="P:positive regulation of nuclear cell cycle DNA replication"/>
    <property type="evidence" value="ECO:0007669"/>
    <property type="project" value="TreeGrafter"/>
</dbReference>
<dbReference type="InterPro" id="IPR038545">
    <property type="entry name" value="Znf_DBF_sf"/>
</dbReference>
<dbReference type="Gene3D" id="6.10.250.3410">
    <property type="entry name" value="DBF zinc finger"/>
    <property type="match status" value="1"/>
</dbReference>
<feature type="compositionally biased region" description="Polar residues" evidence="5">
    <location>
        <begin position="92"/>
        <end position="105"/>
    </location>
</feature>
<feature type="region of interest" description="Disordered" evidence="5">
    <location>
        <begin position="231"/>
        <end position="271"/>
    </location>
</feature>
<dbReference type="InterPro" id="IPR036420">
    <property type="entry name" value="BRCT_dom_sf"/>
</dbReference>
<dbReference type="AlphaFoldDB" id="A0A2U9CMI4"/>
<feature type="region of interest" description="Disordered" evidence="5">
    <location>
        <begin position="572"/>
        <end position="601"/>
    </location>
</feature>
<evidence type="ECO:0000256" key="2">
    <source>
        <dbReference type="ARBA" id="ARBA00022771"/>
    </source>
</evidence>
<feature type="compositionally biased region" description="Basic and acidic residues" evidence="5">
    <location>
        <begin position="238"/>
        <end position="247"/>
    </location>
</feature>
<dbReference type="FunFam" id="6.10.250.3410:FF:000001">
    <property type="entry name" value="Protein DBF4 homolog A"/>
    <property type="match status" value="1"/>
</dbReference>
<organism evidence="7 8">
    <name type="scientific">Scophthalmus maximus</name>
    <name type="common">Turbot</name>
    <name type="synonym">Psetta maxima</name>
    <dbReference type="NCBI Taxonomy" id="52904"/>
    <lineage>
        <taxon>Eukaryota</taxon>
        <taxon>Metazoa</taxon>
        <taxon>Chordata</taxon>
        <taxon>Craniata</taxon>
        <taxon>Vertebrata</taxon>
        <taxon>Euteleostomi</taxon>
        <taxon>Actinopterygii</taxon>
        <taxon>Neopterygii</taxon>
        <taxon>Teleostei</taxon>
        <taxon>Neoteleostei</taxon>
        <taxon>Acanthomorphata</taxon>
        <taxon>Carangaria</taxon>
        <taxon>Pleuronectiformes</taxon>
        <taxon>Pleuronectoidei</taxon>
        <taxon>Scophthalmidae</taxon>
        <taxon>Scophthalmus</taxon>
    </lineage>
</organism>
<dbReference type="PROSITE" id="PS51265">
    <property type="entry name" value="ZF_DBF4"/>
    <property type="match status" value="1"/>
</dbReference>
<protein>
    <submittedName>
        <fullName evidence="7">Zf-DBF domain containing protein</fullName>
    </submittedName>
</protein>
<dbReference type="SUPFAM" id="SSF52113">
    <property type="entry name" value="BRCT domain"/>
    <property type="match status" value="1"/>
</dbReference>
<dbReference type="GO" id="GO:0003676">
    <property type="term" value="F:nucleic acid binding"/>
    <property type="evidence" value="ECO:0007669"/>
    <property type="project" value="InterPro"/>
</dbReference>
<dbReference type="OMA" id="LHRPCPW"/>
<dbReference type="GO" id="GO:0043539">
    <property type="term" value="F:protein serine/threonine kinase activator activity"/>
    <property type="evidence" value="ECO:0007669"/>
    <property type="project" value="TreeGrafter"/>
</dbReference>
<dbReference type="GO" id="GO:0008270">
    <property type="term" value="F:zinc ion binding"/>
    <property type="evidence" value="ECO:0007669"/>
    <property type="project" value="UniProtKB-KW"/>
</dbReference>
<dbReference type="GO" id="GO:1901987">
    <property type="term" value="P:regulation of cell cycle phase transition"/>
    <property type="evidence" value="ECO:0007669"/>
    <property type="project" value="TreeGrafter"/>
</dbReference>
<keyword evidence="1" id="KW-0479">Metal-binding</keyword>
<evidence type="ECO:0000259" key="6">
    <source>
        <dbReference type="PROSITE" id="PS51265"/>
    </source>
</evidence>
<gene>
    <name evidence="7" type="ORF">SMAX5B_017333</name>
</gene>
<dbReference type="STRING" id="52904.ENSSMAP00000032312"/>
<dbReference type="Proteomes" id="UP000246464">
    <property type="component" value="Chromosome 18"/>
</dbReference>
<feature type="region of interest" description="Disordered" evidence="5">
    <location>
        <begin position="409"/>
        <end position="430"/>
    </location>
</feature>
<reference evidence="7 8" key="1">
    <citation type="submission" date="2017-12" db="EMBL/GenBank/DDBJ databases">
        <title>Integrating genomic resources of turbot (Scophthalmus maximus) in depth evaluation of genetic and physical mapping variation across individuals.</title>
        <authorList>
            <person name="Martinez P."/>
        </authorList>
    </citation>
    <scope>NUCLEOTIDE SEQUENCE [LARGE SCALE GENOMIC DNA]</scope>
</reference>
<feature type="region of interest" description="Disordered" evidence="5">
    <location>
        <begin position="80"/>
        <end position="115"/>
    </location>
</feature>
<feature type="region of interest" description="Disordered" evidence="5">
    <location>
        <begin position="322"/>
        <end position="341"/>
    </location>
</feature>